<name>A0A2I0BHH7_9ASPA</name>
<evidence type="ECO:0000256" key="1">
    <source>
        <dbReference type="SAM" id="MobiDB-lite"/>
    </source>
</evidence>
<sequence length="400" mass="45698">MINWKALTKFFKNWIKNPEHKALLIWLIFVAAGLIMFFLLVTGLLNGAIPSSRRRKNWIEVNNQILNALFTIIVLYEHPRLFHQLVILLRWRGEDQAEIRKVYCKNGIQKPNDWAHMMLVVILFHITCFAQYTLCGLYWGYTRTTRPEWAENLAIVIGIVSPVIAGFYIVYSPLGRIYDEQQESQNAQNPEWVGGLLDCTDDPTLSCLSFFCTCYVFGWNAGRLGFGDMYVHIFTFALVCVAPLVVFAIAALKVDNEAIKLILVMSGSLLSVSGLLYGGFWRTEMRKKFKLPANTFCFGSSTLTDYMQWLFCWSCSLAQEVRTANFYDGKGNGFGRKEMDAARKIDSNPLPEEDNPRFMTSNQQSFSCTPIDSGSFRSQGRTCFTTNRVTNTTEHQLQDT</sequence>
<dbReference type="PANTHER" id="PTHR31045:SF19">
    <property type="entry name" value="OS03G0299800 PROTEIN"/>
    <property type="match status" value="1"/>
</dbReference>
<dbReference type="GO" id="GO:0009975">
    <property type="term" value="F:cyclase activity"/>
    <property type="evidence" value="ECO:0007669"/>
    <property type="project" value="TreeGrafter"/>
</dbReference>
<dbReference type="PANTHER" id="PTHR31045">
    <property type="entry name" value="PLAC8 FAMILY PROTEIN-RELATED"/>
    <property type="match status" value="1"/>
</dbReference>
<evidence type="ECO:0000313" key="4">
    <source>
        <dbReference type="Proteomes" id="UP000236161"/>
    </source>
</evidence>
<proteinExistence type="predicted"/>
<dbReference type="InterPro" id="IPR021369">
    <property type="entry name" value="DUF2985"/>
</dbReference>
<dbReference type="OrthoDB" id="6407410at2759"/>
<keyword evidence="2" id="KW-1133">Transmembrane helix</keyword>
<dbReference type="Pfam" id="PF11204">
    <property type="entry name" value="DUF2985"/>
    <property type="match status" value="1"/>
</dbReference>
<dbReference type="InterPro" id="IPR006461">
    <property type="entry name" value="PLAC_motif_containing"/>
</dbReference>
<dbReference type="NCBIfam" id="TIGR01571">
    <property type="entry name" value="A_thal_Cys_rich"/>
    <property type="match status" value="1"/>
</dbReference>
<accession>A0A2I0BHH7</accession>
<dbReference type="EMBL" id="KZ451883">
    <property type="protein sequence ID" value="PKA67242.1"/>
    <property type="molecule type" value="Genomic_DNA"/>
</dbReference>
<feature type="transmembrane region" description="Helical" evidence="2">
    <location>
        <begin position="229"/>
        <end position="252"/>
    </location>
</feature>
<dbReference type="AlphaFoldDB" id="A0A2I0BHH7"/>
<dbReference type="STRING" id="1088818.A0A2I0BHH7"/>
<protein>
    <submittedName>
        <fullName evidence="3">Cell number regulator 5</fullName>
    </submittedName>
</protein>
<dbReference type="Pfam" id="PF04749">
    <property type="entry name" value="PLAC8"/>
    <property type="match status" value="1"/>
</dbReference>
<gene>
    <name evidence="3" type="primary">CNR5</name>
    <name evidence="3" type="ORF">AXF42_Ash004734</name>
</gene>
<dbReference type="Proteomes" id="UP000236161">
    <property type="component" value="Unassembled WGS sequence"/>
</dbReference>
<dbReference type="GO" id="GO:0051762">
    <property type="term" value="P:sesquiterpene biosynthetic process"/>
    <property type="evidence" value="ECO:0007669"/>
    <property type="project" value="TreeGrafter"/>
</dbReference>
<feature type="region of interest" description="Disordered" evidence="1">
    <location>
        <begin position="347"/>
        <end position="373"/>
    </location>
</feature>
<feature type="transmembrane region" description="Helical" evidence="2">
    <location>
        <begin position="117"/>
        <end position="141"/>
    </location>
</feature>
<feature type="transmembrane region" description="Helical" evidence="2">
    <location>
        <begin position="23"/>
        <end position="45"/>
    </location>
</feature>
<evidence type="ECO:0000256" key="2">
    <source>
        <dbReference type="SAM" id="Phobius"/>
    </source>
</evidence>
<keyword evidence="2" id="KW-0472">Membrane</keyword>
<keyword evidence="4" id="KW-1185">Reference proteome</keyword>
<reference evidence="3 4" key="1">
    <citation type="journal article" date="2017" name="Nature">
        <title>The Apostasia genome and the evolution of orchids.</title>
        <authorList>
            <person name="Zhang G.Q."/>
            <person name="Liu K.W."/>
            <person name="Li Z."/>
            <person name="Lohaus R."/>
            <person name="Hsiao Y.Y."/>
            <person name="Niu S.C."/>
            <person name="Wang J.Y."/>
            <person name="Lin Y.C."/>
            <person name="Xu Q."/>
            <person name="Chen L.J."/>
            <person name="Yoshida K."/>
            <person name="Fujiwara S."/>
            <person name="Wang Z.W."/>
            <person name="Zhang Y.Q."/>
            <person name="Mitsuda N."/>
            <person name="Wang M."/>
            <person name="Liu G.H."/>
            <person name="Pecoraro L."/>
            <person name="Huang H.X."/>
            <person name="Xiao X.J."/>
            <person name="Lin M."/>
            <person name="Wu X.Y."/>
            <person name="Wu W.L."/>
            <person name="Chen Y.Y."/>
            <person name="Chang S.B."/>
            <person name="Sakamoto S."/>
            <person name="Ohme-Takagi M."/>
            <person name="Yagi M."/>
            <person name="Zeng S.J."/>
            <person name="Shen C.Y."/>
            <person name="Yeh C.M."/>
            <person name="Luo Y.B."/>
            <person name="Tsai W.C."/>
            <person name="Van de Peer Y."/>
            <person name="Liu Z.J."/>
        </authorList>
    </citation>
    <scope>NUCLEOTIDE SEQUENCE [LARGE SCALE GENOMIC DNA]</scope>
    <source>
        <strain evidence="4">cv. Shenzhen</strain>
        <tissue evidence="3">Stem</tissue>
    </source>
</reference>
<organism evidence="3 4">
    <name type="scientific">Apostasia shenzhenica</name>
    <dbReference type="NCBI Taxonomy" id="1088818"/>
    <lineage>
        <taxon>Eukaryota</taxon>
        <taxon>Viridiplantae</taxon>
        <taxon>Streptophyta</taxon>
        <taxon>Embryophyta</taxon>
        <taxon>Tracheophyta</taxon>
        <taxon>Spermatophyta</taxon>
        <taxon>Magnoliopsida</taxon>
        <taxon>Liliopsida</taxon>
        <taxon>Asparagales</taxon>
        <taxon>Orchidaceae</taxon>
        <taxon>Apostasioideae</taxon>
        <taxon>Apostasia</taxon>
    </lineage>
</organism>
<feature type="transmembrane region" description="Helical" evidence="2">
    <location>
        <begin position="153"/>
        <end position="171"/>
    </location>
</feature>
<feature type="compositionally biased region" description="Polar residues" evidence="1">
    <location>
        <begin position="358"/>
        <end position="373"/>
    </location>
</feature>
<evidence type="ECO:0000313" key="3">
    <source>
        <dbReference type="EMBL" id="PKA67242.1"/>
    </source>
</evidence>
<feature type="transmembrane region" description="Helical" evidence="2">
    <location>
        <begin position="258"/>
        <end position="280"/>
    </location>
</feature>
<keyword evidence="2" id="KW-0812">Transmembrane</keyword>